<proteinExistence type="predicted"/>
<evidence type="ECO:0000256" key="1">
    <source>
        <dbReference type="SAM" id="MobiDB-lite"/>
    </source>
</evidence>
<dbReference type="Proteomes" id="UP000001812">
    <property type="component" value="Chromosome I"/>
</dbReference>
<feature type="compositionally biased region" description="Low complexity" evidence="1">
    <location>
        <begin position="62"/>
        <end position="78"/>
    </location>
</feature>
<dbReference type="AlphaFoldDB" id="A0A0E1WB52"/>
<protein>
    <submittedName>
        <fullName evidence="2">Uncharacterized protein</fullName>
    </submittedName>
</protein>
<accession>A0A0E1WB52</accession>
<feature type="compositionally biased region" description="Basic residues" evidence="1">
    <location>
        <begin position="42"/>
        <end position="61"/>
    </location>
</feature>
<name>A0A0E1WB52_BURPE</name>
<dbReference type="EMBL" id="CM000832">
    <property type="protein sequence ID" value="EET09561.1"/>
    <property type="molecule type" value="Genomic_DNA"/>
</dbReference>
<feature type="region of interest" description="Disordered" evidence="1">
    <location>
        <begin position="1"/>
        <end position="78"/>
    </location>
</feature>
<sequence length="131" mass="14110">MPLYRAGNPALTDDGAARAGGRARASGRREAGSAGAIEPARPRRLHPLYRSPRRRSRRRASPRSAPRASAARLPSRSASAAATTAAACAAHRTALHETRALRLAFSLDDRLIGNYFSTSGRSRAARNFTFR</sequence>
<dbReference type="HOGENOM" id="CLU_158468_0_0_4"/>
<reference evidence="2" key="1">
    <citation type="submission" date="2009-05" db="EMBL/GenBank/DDBJ databases">
        <authorList>
            <person name="Harkins D.M."/>
            <person name="DeShazer D."/>
            <person name="Woods D.E."/>
            <person name="Brinkac L.M."/>
            <person name="Brown K.A."/>
            <person name="Hung G.C."/>
            <person name="Tuanyok A."/>
            <person name="Zhang B."/>
            <person name="Nierman W.C."/>
        </authorList>
    </citation>
    <scope>NUCLEOTIDE SEQUENCE [LARGE SCALE GENOMIC DNA]</scope>
    <source>
        <strain evidence="2">1710a</strain>
    </source>
</reference>
<evidence type="ECO:0000313" key="2">
    <source>
        <dbReference type="EMBL" id="EET09561.1"/>
    </source>
</evidence>
<gene>
    <name evidence="2" type="ORF">BURPS1710A_2322</name>
</gene>
<organism evidence="2">
    <name type="scientific">Burkholderia pseudomallei 1710a</name>
    <dbReference type="NCBI Taxonomy" id="320371"/>
    <lineage>
        <taxon>Bacteria</taxon>
        <taxon>Pseudomonadati</taxon>
        <taxon>Pseudomonadota</taxon>
        <taxon>Betaproteobacteria</taxon>
        <taxon>Burkholderiales</taxon>
        <taxon>Burkholderiaceae</taxon>
        <taxon>Burkholderia</taxon>
        <taxon>pseudomallei group</taxon>
    </lineage>
</organism>